<evidence type="ECO:0000256" key="1">
    <source>
        <dbReference type="SAM" id="MobiDB-lite"/>
    </source>
</evidence>
<evidence type="ECO:0000313" key="2">
    <source>
        <dbReference type="EMBL" id="CAL1399407.1"/>
    </source>
</evidence>
<name>A0AAV2FN56_9ROSI</name>
<feature type="compositionally biased region" description="Basic and acidic residues" evidence="1">
    <location>
        <begin position="138"/>
        <end position="147"/>
    </location>
</feature>
<gene>
    <name evidence="2" type="ORF">LTRI10_LOCUS39597</name>
</gene>
<accession>A0AAV2FN56</accession>
<organism evidence="2 3">
    <name type="scientific">Linum trigynum</name>
    <dbReference type="NCBI Taxonomy" id="586398"/>
    <lineage>
        <taxon>Eukaryota</taxon>
        <taxon>Viridiplantae</taxon>
        <taxon>Streptophyta</taxon>
        <taxon>Embryophyta</taxon>
        <taxon>Tracheophyta</taxon>
        <taxon>Spermatophyta</taxon>
        <taxon>Magnoliopsida</taxon>
        <taxon>eudicotyledons</taxon>
        <taxon>Gunneridae</taxon>
        <taxon>Pentapetalae</taxon>
        <taxon>rosids</taxon>
        <taxon>fabids</taxon>
        <taxon>Malpighiales</taxon>
        <taxon>Linaceae</taxon>
        <taxon>Linum</taxon>
    </lineage>
</organism>
<feature type="region of interest" description="Disordered" evidence="1">
    <location>
        <begin position="126"/>
        <end position="147"/>
    </location>
</feature>
<evidence type="ECO:0008006" key="4">
    <source>
        <dbReference type="Google" id="ProtNLM"/>
    </source>
</evidence>
<dbReference type="Proteomes" id="UP001497516">
    <property type="component" value="Chromosome 7"/>
</dbReference>
<proteinExistence type="predicted"/>
<reference evidence="2 3" key="1">
    <citation type="submission" date="2024-04" db="EMBL/GenBank/DDBJ databases">
        <authorList>
            <person name="Fracassetti M."/>
        </authorList>
    </citation>
    <scope>NUCLEOTIDE SEQUENCE [LARGE SCALE GENOMIC DNA]</scope>
</reference>
<dbReference type="EMBL" id="OZ034820">
    <property type="protein sequence ID" value="CAL1399407.1"/>
    <property type="molecule type" value="Genomic_DNA"/>
</dbReference>
<evidence type="ECO:0000313" key="3">
    <source>
        <dbReference type="Proteomes" id="UP001497516"/>
    </source>
</evidence>
<keyword evidence="3" id="KW-1185">Reference proteome</keyword>
<feature type="region of interest" description="Disordered" evidence="1">
    <location>
        <begin position="1"/>
        <end position="34"/>
    </location>
</feature>
<protein>
    <recommendedName>
        <fullName evidence="4">Tobamovirus multiplication protein 2B</fullName>
    </recommendedName>
</protein>
<dbReference type="AlphaFoldDB" id="A0AAV2FN56"/>
<sequence length="147" mass="15328">MAIPPPSSSSGGSGITTFHPPAPSTSTRGGTAKAAVAEQISQTVQSTFNLLQLMQETSPSQAQLSKLPKNLLAKASTMKNTGQILEQLPQVISTLDAHMENGLQSAPHLQTVSQILANMESSQLSSLSSARVAAEQQESDHHAPESG</sequence>